<protein>
    <submittedName>
        <fullName evidence="1">Uncharacterized protein</fullName>
    </submittedName>
</protein>
<sequence length="65" mass="7042">MALFFDKASRTGFDKSSSSFLWRSLSSSSMSPCTSPITSFTFALKLSKSLFCASSSFSLTFSSLT</sequence>
<reference evidence="1 2" key="1">
    <citation type="journal article" date="2024" name="BMC Biol.">
        <title>Comparative genomics of Ascetosporea gives new insight into the evolutionary basis for animal parasitism in Rhizaria.</title>
        <authorList>
            <person name="Hiltunen Thoren M."/>
            <person name="Onut-Brannstrom I."/>
            <person name="Alfjorden A."/>
            <person name="Peckova H."/>
            <person name="Swords F."/>
            <person name="Hooper C."/>
            <person name="Holzer A.S."/>
            <person name="Bass D."/>
            <person name="Burki F."/>
        </authorList>
    </citation>
    <scope>NUCLEOTIDE SEQUENCE [LARGE SCALE GENOMIC DNA]</scope>
    <source>
        <strain evidence="1">20-A016</strain>
    </source>
</reference>
<evidence type="ECO:0000313" key="1">
    <source>
        <dbReference type="EMBL" id="MES1918707.1"/>
    </source>
</evidence>
<dbReference type="EMBL" id="JBDODL010000110">
    <property type="protein sequence ID" value="MES1918707.1"/>
    <property type="molecule type" value="Genomic_DNA"/>
</dbReference>
<keyword evidence="2" id="KW-1185">Reference proteome</keyword>
<name>A0ABV2AGD2_9EUKA</name>
<proteinExistence type="predicted"/>
<organism evidence="1 2">
    <name type="scientific">Bonamia ostreae</name>
    <dbReference type="NCBI Taxonomy" id="126728"/>
    <lineage>
        <taxon>Eukaryota</taxon>
        <taxon>Sar</taxon>
        <taxon>Rhizaria</taxon>
        <taxon>Endomyxa</taxon>
        <taxon>Ascetosporea</taxon>
        <taxon>Haplosporida</taxon>
        <taxon>Bonamia</taxon>
    </lineage>
</organism>
<accession>A0ABV2AGD2</accession>
<evidence type="ECO:0000313" key="2">
    <source>
        <dbReference type="Proteomes" id="UP001439008"/>
    </source>
</evidence>
<comment type="caution">
    <text evidence="1">The sequence shown here is derived from an EMBL/GenBank/DDBJ whole genome shotgun (WGS) entry which is preliminary data.</text>
</comment>
<gene>
    <name evidence="1" type="ORF">MHBO_000629</name>
</gene>
<dbReference type="Proteomes" id="UP001439008">
    <property type="component" value="Unassembled WGS sequence"/>
</dbReference>